<feature type="region of interest" description="Disordered" evidence="1">
    <location>
        <begin position="242"/>
        <end position="372"/>
    </location>
</feature>
<keyword evidence="3" id="KW-1185">Reference proteome</keyword>
<evidence type="ECO:0000313" key="3">
    <source>
        <dbReference type="Proteomes" id="UP001211907"/>
    </source>
</evidence>
<gene>
    <name evidence="2" type="ORF">HK100_007587</name>
</gene>
<accession>A0AAD5T4J7</accession>
<dbReference type="Proteomes" id="UP001211907">
    <property type="component" value="Unassembled WGS sequence"/>
</dbReference>
<reference evidence="2" key="1">
    <citation type="submission" date="2020-05" db="EMBL/GenBank/DDBJ databases">
        <title>Phylogenomic resolution of chytrid fungi.</title>
        <authorList>
            <person name="Stajich J.E."/>
            <person name="Amses K."/>
            <person name="Simmons R."/>
            <person name="Seto K."/>
            <person name="Myers J."/>
            <person name="Bonds A."/>
            <person name="Quandt C.A."/>
            <person name="Barry K."/>
            <person name="Liu P."/>
            <person name="Grigoriev I."/>
            <person name="Longcore J.E."/>
            <person name="James T.Y."/>
        </authorList>
    </citation>
    <scope>NUCLEOTIDE SEQUENCE</scope>
    <source>
        <strain evidence="2">JEL0513</strain>
    </source>
</reference>
<sequence>MSLPPPLLSSPSPSPHFPASMSALSAIPQPQLQSQPLPLPRPSPPVSPRDNIGNNNNNYNNSYSSASNNVYRAPPFNTSDSITSQSASFIRRSSSSSSHSLSSSKQKSSARNLPVLASTNSFSSDAAKRESMVDIQITEPKDGEYLVCYFEDGSFSTIPESDAMPFNPSLPPYTTYLNGSDGRRFKEDNAVRLATQYWEKGIPPASFGWLQGIMPLSLPIGATIVSTKGDAVVAAGVGTFGVSKKSRSQHHSDSTSTKKGSTSRNSEQQLHQQSNSKKSKRDNLSGIDGSATAIGDSKNRKISPATASTNISSNSRSKSNTSSELSNRKIAASLQTADLSSEKQRDSSSAELSPSLSHNQKAPGSSSLQGSIKRNSKADIGLGINKYIASHSSASPLNVVPQQTYRTRNGQQPLPLQQQQQQFGSQIIVGSNFSILLCSLCGKTGGTCNCSANQQQQQNLHFNSSNGIQFHGQPPGQQQQQTLYQLPNKYLHNANIDQQIVLQNHQKRAFLGQSSDKHIQTAPTAPPAAAPTGGSGAGPVANPFAPICVLKRSERPDLLMLAGLLPVSRRKVVDKNLKNIGEFGGGVGGGSKFVVMDVVTGDAS</sequence>
<feature type="compositionally biased region" description="Low complexity" evidence="1">
    <location>
        <begin position="24"/>
        <end position="36"/>
    </location>
</feature>
<name>A0AAD5T4J7_9FUNG</name>
<dbReference type="EMBL" id="JADGJH010000359">
    <property type="protein sequence ID" value="KAJ3130734.1"/>
    <property type="molecule type" value="Genomic_DNA"/>
</dbReference>
<dbReference type="CDD" id="cd05162">
    <property type="entry name" value="PWWP"/>
    <property type="match status" value="1"/>
</dbReference>
<feature type="region of interest" description="Disordered" evidence="1">
    <location>
        <begin position="1"/>
        <end position="71"/>
    </location>
</feature>
<feature type="compositionally biased region" description="Polar residues" evidence="1">
    <location>
        <begin position="358"/>
        <end position="372"/>
    </location>
</feature>
<feature type="compositionally biased region" description="Low complexity" evidence="1">
    <location>
        <begin position="303"/>
        <end position="325"/>
    </location>
</feature>
<comment type="caution">
    <text evidence="2">The sequence shown here is derived from an EMBL/GenBank/DDBJ whole genome shotgun (WGS) entry which is preliminary data.</text>
</comment>
<feature type="compositionally biased region" description="Polar residues" evidence="1">
    <location>
        <begin position="267"/>
        <end position="276"/>
    </location>
</feature>
<organism evidence="2 3">
    <name type="scientific">Physocladia obscura</name>
    <dbReference type="NCBI Taxonomy" id="109957"/>
    <lineage>
        <taxon>Eukaryota</taxon>
        <taxon>Fungi</taxon>
        <taxon>Fungi incertae sedis</taxon>
        <taxon>Chytridiomycota</taxon>
        <taxon>Chytridiomycota incertae sedis</taxon>
        <taxon>Chytridiomycetes</taxon>
        <taxon>Chytridiales</taxon>
        <taxon>Chytriomycetaceae</taxon>
        <taxon>Physocladia</taxon>
    </lineage>
</organism>
<feature type="region of interest" description="Disordered" evidence="1">
    <location>
        <begin position="514"/>
        <end position="537"/>
    </location>
</feature>
<proteinExistence type="predicted"/>
<feature type="compositionally biased region" description="Low complexity" evidence="1">
    <location>
        <begin position="54"/>
        <end position="69"/>
    </location>
</feature>
<protein>
    <submittedName>
        <fullName evidence="2">Uncharacterized protein</fullName>
    </submittedName>
</protein>
<dbReference type="AlphaFoldDB" id="A0AAD5T4J7"/>
<evidence type="ECO:0000313" key="2">
    <source>
        <dbReference type="EMBL" id="KAJ3130734.1"/>
    </source>
</evidence>
<evidence type="ECO:0000256" key="1">
    <source>
        <dbReference type="SAM" id="MobiDB-lite"/>
    </source>
</evidence>
<feature type="compositionally biased region" description="Low complexity" evidence="1">
    <location>
        <begin position="254"/>
        <end position="266"/>
    </location>
</feature>
<feature type="compositionally biased region" description="Low complexity" evidence="1">
    <location>
        <begin position="92"/>
        <end position="110"/>
    </location>
</feature>
<feature type="compositionally biased region" description="Pro residues" evidence="1">
    <location>
        <begin position="37"/>
        <end position="47"/>
    </location>
</feature>
<feature type="compositionally biased region" description="Pro residues" evidence="1">
    <location>
        <begin position="1"/>
        <end position="16"/>
    </location>
</feature>
<feature type="region of interest" description="Disordered" evidence="1">
    <location>
        <begin position="92"/>
        <end position="112"/>
    </location>
</feature>